<proteinExistence type="inferred from homology"/>
<dbReference type="UniPathway" id="UPA00085"/>
<keyword evidence="6 10" id="KW-0594">Phospholipid biosynthesis</keyword>
<dbReference type="EC" id="2.3.1.274" evidence="8 10"/>
<name>A0A084EXH4_9BACT</name>
<comment type="caution">
    <text evidence="11">The sequence shown here is derived from an EMBL/GenBank/DDBJ whole genome shotgun (WGS) entry which is preliminary data.</text>
</comment>
<evidence type="ECO:0000256" key="3">
    <source>
        <dbReference type="ARBA" id="ARBA00022516"/>
    </source>
</evidence>
<gene>
    <name evidence="10 11" type="primary">plsX</name>
    <name evidence="11" type="ORF">UDIV_5530</name>
</gene>
<comment type="subunit">
    <text evidence="9 10">Homodimer. Probably interacts with PlsY.</text>
</comment>
<accession>A0A084EXH4</accession>
<protein>
    <recommendedName>
        <fullName evidence="8 10">Phosphate acyltransferase</fullName>
        <ecNumber evidence="8 10">2.3.1.274</ecNumber>
    </recommendedName>
    <alternativeName>
        <fullName evidence="10">Acyl-ACP phosphotransacylase</fullName>
    </alternativeName>
    <alternativeName>
        <fullName evidence="10">Acyl-[acyl-carrier-protein]--phosphate acyltransferase</fullName>
    </alternativeName>
    <alternativeName>
        <fullName evidence="10">Phosphate-acyl-ACP acyltransferase</fullName>
    </alternativeName>
</protein>
<dbReference type="HAMAP" id="MF_00019">
    <property type="entry name" value="PlsX"/>
    <property type="match status" value="1"/>
</dbReference>
<dbReference type="OrthoDB" id="9806408at2"/>
<dbReference type="InterPro" id="IPR003664">
    <property type="entry name" value="FA_synthesis"/>
</dbReference>
<dbReference type="GO" id="GO:0008654">
    <property type="term" value="P:phospholipid biosynthetic process"/>
    <property type="evidence" value="ECO:0007669"/>
    <property type="project" value="UniProtKB-KW"/>
</dbReference>
<keyword evidence="5 10" id="KW-0443">Lipid metabolism</keyword>
<keyword evidence="4 10" id="KW-0808">Transferase</keyword>
<dbReference type="Proteomes" id="UP000028537">
    <property type="component" value="Unassembled WGS sequence"/>
</dbReference>
<evidence type="ECO:0000256" key="6">
    <source>
        <dbReference type="ARBA" id="ARBA00023209"/>
    </source>
</evidence>
<keyword evidence="12" id="KW-1185">Reference proteome</keyword>
<evidence type="ECO:0000256" key="2">
    <source>
        <dbReference type="ARBA" id="ARBA00022490"/>
    </source>
</evidence>
<evidence type="ECO:0000256" key="4">
    <source>
        <dbReference type="ARBA" id="ARBA00022679"/>
    </source>
</evidence>
<keyword evidence="7 10" id="KW-1208">Phospholipid metabolism</keyword>
<dbReference type="PANTHER" id="PTHR30100">
    <property type="entry name" value="FATTY ACID/PHOSPHOLIPID SYNTHESIS PROTEIN PLSX"/>
    <property type="match status" value="1"/>
</dbReference>
<comment type="subcellular location">
    <subcellularLocation>
        <location evidence="10">Cytoplasm</location>
    </subcellularLocation>
    <text evidence="10">Associated with the membrane possibly through PlsY.</text>
</comment>
<dbReference type="GO" id="GO:0006633">
    <property type="term" value="P:fatty acid biosynthetic process"/>
    <property type="evidence" value="ECO:0007669"/>
    <property type="project" value="UniProtKB-UniRule"/>
</dbReference>
<evidence type="ECO:0000256" key="5">
    <source>
        <dbReference type="ARBA" id="ARBA00023098"/>
    </source>
</evidence>
<evidence type="ECO:0000313" key="11">
    <source>
        <dbReference type="EMBL" id="KEZ22666.1"/>
    </source>
</evidence>
<comment type="function">
    <text evidence="10">Catalyzes the reversible formation of acyl-phosphate (acyl-PO(4)) from acyl-[acyl-carrier-protein] (acyl-ACP). This enzyme utilizes acyl-ACP as fatty acyl donor, but not acyl-CoA.</text>
</comment>
<evidence type="ECO:0000313" key="12">
    <source>
        <dbReference type="Proteomes" id="UP000028537"/>
    </source>
</evidence>
<dbReference type="EMBL" id="JFDP01000066">
    <property type="protein sequence ID" value="KEZ22666.1"/>
    <property type="molecule type" value="Genomic_DNA"/>
</dbReference>
<dbReference type="GO" id="GO:0005737">
    <property type="term" value="C:cytoplasm"/>
    <property type="evidence" value="ECO:0007669"/>
    <property type="project" value="UniProtKB-SubCell"/>
</dbReference>
<dbReference type="PANTHER" id="PTHR30100:SF1">
    <property type="entry name" value="PHOSPHATE ACYLTRANSFERASE"/>
    <property type="match status" value="1"/>
</dbReference>
<dbReference type="RefSeq" id="WP_038103176.1">
    <property type="nucleotide sequence ID" value="NZ_JFDP01000066.1"/>
</dbReference>
<dbReference type="SUPFAM" id="SSF53659">
    <property type="entry name" value="Isocitrate/Isopropylmalate dehydrogenase-like"/>
    <property type="match status" value="1"/>
</dbReference>
<evidence type="ECO:0000256" key="7">
    <source>
        <dbReference type="ARBA" id="ARBA00023264"/>
    </source>
</evidence>
<keyword evidence="2 10" id="KW-0963">Cytoplasm</keyword>
<keyword evidence="3 10" id="KW-0444">Lipid biosynthesis</keyword>
<comment type="pathway">
    <text evidence="10">Lipid metabolism; phospholipid metabolism.</text>
</comment>
<comment type="catalytic activity">
    <reaction evidence="1 10">
        <text>a fatty acyl-[ACP] + phosphate = an acyl phosphate + holo-[ACP]</text>
        <dbReference type="Rhea" id="RHEA:42292"/>
        <dbReference type="Rhea" id="RHEA-COMP:9685"/>
        <dbReference type="Rhea" id="RHEA-COMP:14125"/>
        <dbReference type="ChEBI" id="CHEBI:43474"/>
        <dbReference type="ChEBI" id="CHEBI:59918"/>
        <dbReference type="ChEBI" id="CHEBI:64479"/>
        <dbReference type="ChEBI" id="CHEBI:138651"/>
        <dbReference type="EC" id="2.3.1.274"/>
    </reaction>
</comment>
<evidence type="ECO:0000256" key="9">
    <source>
        <dbReference type="ARBA" id="ARBA00046608"/>
    </source>
</evidence>
<evidence type="ECO:0000256" key="1">
    <source>
        <dbReference type="ARBA" id="ARBA00001232"/>
    </source>
</evidence>
<sequence>MNKKVRIVLDTMGYENELSHAIKAAIDFKTTHQDVEIVLVGNEEEIKPLLNNHQFEIIHTTTFIDQKDTVISARRKTESSMHKGLNYLKENSDVDGMLTAGNTAVFVYNAYSIIGLLDHIKKPAFMPFVPTMDQVGMNILDVGASIQVDGEDLFNFAIMAIAIAKNRVENPKIGILNIGTEEHKGFSYHHEAHKLLLNSSLNYKGFIEPKNIVEREVDVLVTDGFAGNIALKTMEGVALSLGNFLKKEYKKKRYFLAGLFSLPIFKKVKKIFDYRNNAGAFVLGTKKILVKTHGSADYLQFMSALRMLYESVQNNVLETITKDLEQHYGK</sequence>
<dbReference type="NCBIfam" id="TIGR00182">
    <property type="entry name" value="plsX"/>
    <property type="match status" value="1"/>
</dbReference>
<comment type="similarity">
    <text evidence="10">Belongs to the PlsX family.</text>
</comment>
<reference evidence="11 12" key="1">
    <citation type="submission" date="2014-02" db="EMBL/GenBank/DDBJ databases">
        <title>Genome sequence of Ureaplasma diversum strain 246.</title>
        <authorList>
            <person name="Sirand-Pugnet P."/>
            <person name="Breton M."/>
            <person name="Dordet-Frisoni E."/>
            <person name="Baranowski E."/>
            <person name="Barre A."/>
            <person name="Couture C."/>
            <person name="Dupuy V."/>
            <person name="Gaurivaud P."/>
            <person name="Jacob D."/>
            <person name="Lemaitre C."/>
            <person name="Manso-Silvan L."/>
            <person name="Nikolski M."/>
            <person name="Nouvel L.-X."/>
            <person name="Poumarat F."/>
            <person name="Tardy F."/>
            <person name="Thebault P."/>
            <person name="Theil S."/>
            <person name="Citti C."/>
            <person name="Thiaucourt F."/>
            <person name="Blanchard A."/>
        </authorList>
    </citation>
    <scope>NUCLEOTIDE SEQUENCE [LARGE SCALE GENOMIC DNA]</scope>
    <source>
        <strain evidence="11 12">NCTC 246</strain>
    </source>
</reference>
<dbReference type="Gene3D" id="3.40.718.10">
    <property type="entry name" value="Isopropylmalate Dehydrogenase"/>
    <property type="match status" value="1"/>
</dbReference>
<dbReference type="eggNOG" id="COG0416">
    <property type="taxonomic scope" value="Bacteria"/>
</dbReference>
<organism evidence="11 12">
    <name type="scientific">Ureaplasma diversum NCTC 246</name>
    <dbReference type="NCBI Taxonomy" id="1188241"/>
    <lineage>
        <taxon>Bacteria</taxon>
        <taxon>Bacillati</taxon>
        <taxon>Mycoplasmatota</taxon>
        <taxon>Mycoplasmoidales</taxon>
        <taxon>Mycoplasmoidaceae</taxon>
        <taxon>Ureaplasma</taxon>
    </lineage>
</organism>
<dbReference type="PIRSF" id="PIRSF002465">
    <property type="entry name" value="Phsphlp_syn_PlsX"/>
    <property type="match status" value="1"/>
</dbReference>
<dbReference type="AlphaFoldDB" id="A0A084EXH4"/>
<dbReference type="GO" id="GO:0043811">
    <property type="term" value="F:phosphate:acyl-[acyl carrier protein] acyltransferase activity"/>
    <property type="evidence" value="ECO:0007669"/>
    <property type="project" value="UniProtKB-UniRule"/>
</dbReference>
<evidence type="ECO:0000256" key="8">
    <source>
        <dbReference type="ARBA" id="ARBA00024069"/>
    </source>
</evidence>
<dbReference type="Pfam" id="PF02504">
    <property type="entry name" value="FA_synthesis"/>
    <property type="match status" value="1"/>
</dbReference>
<evidence type="ECO:0000256" key="10">
    <source>
        <dbReference type="HAMAP-Rule" id="MF_00019"/>
    </source>
</evidence>
<dbReference type="InterPro" id="IPR012281">
    <property type="entry name" value="Phospholipid_synth_PlsX-like"/>
</dbReference>